<dbReference type="InterPro" id="IPR038765">
    <property type="entry name" value="Papain-like_cys_pep_sf"/>
</dbReference>
<dbReference type="STRING" id="237682.SAMN05421676_11152"/>
<protein>
    <recommendedName>
        <fullName evidence="3">Permuted papain-like amidase enzyme, YaeF/YiiX, C92 family</fullName>
    </recommendedName>
</protein>
<accession>A0A1I0I8R7</accession>
<dbReference type="Proteomes" id="UP000199095">
    <property type="component" value="Unassembled WGS sequence"/>
</dbReference>
<dbReference type="Gene3D" id="3.90.1720.10">
    <property type="entry name" value="endopeptidase domain like (from Nostoc punctiforme)"/>
    <property type="match status" value="1"/>
</dbReference>
<dbReference type="RefSeq" id="WP_093136876.1">
    <property type="nucleotide sequence ID" value="NZ_FOHJ01000011.1"/>
</dbReference>
<dbReference type="AlphaFoldDB" id="A0A1I0I8R7"/>
<evidence type="ECO:0008006" key="3">
    <source>
        <dbReference type="Google" id="ProtNLM"/>
    </source>
</evidence>
<keyword evidence="2" id="KW-1185">Reference proteome</keyword>
<dbReference type="SUPFAM" id="SSF54001">
    <property type="entry name" value="Cysteine proteinases"/>
    <property type="match status" value="1"/>
</dbReference>
<sequence>MANVYILLTKTGTFFSQAIGLYTKEPYNHVSISIDKELTELYSFGRKKTCNPLRAGFVKENIQDGVYAKFPDTTCEVYALQVSKRQKEKIERTIRHFKQNKNDYRYNLLGIAAVPFGKSLERKYAYFCSQFVATVLKMAGIELWDKPLGLITPGEYRSTRLLQKVYEGPLSTYIATLTEEKPVSIQQKMIQV</sequence>
<organism evidence="1 2">
    <name type="scientific">Salinibacillus kushneri</name>
    <dbReference type="NCBI Taxonomy" id="237682"/>
    <lineage>
        <taxon>Bacteria</taxon>
        <taxon>Bacillati</taxon>
        <taxon>Bacillota</taxon>
        <taxon>Bacilli</taxon>
        <taxon>Bacillales</taxon>
        <taxon>Bacillaceae</taxon>
        <taxon>Salinibacillus</taxon>
    </lineage>
</organism>
<name>A0A1I0I8R7_9BACI</name>
<evidence type="ECO:0000313" key="2">
    <source>
        <dbReference type="Proteomes" id="UP000199095"/>
    </source>
</evidence>
<dbReference type="OrthoDB" id="1645744at2"/>
<gene>
    <name evidence="1" type="ORF">SAMN05421676_11152</name>
</gene>
<reference evidence="2" key="1">
    <citation type="submission" date="2016-10" db="EMBL/GenBank/DDBJ databases">
        <authorList>
            <person name="Varghese N."/>
            <person name="Submissions S."/>
        </authorList>
    </citation>
    <scope>NUCLEOTIDE SEQUENCE [LARGE SCALE GENOMIC DNA]</scope>
    <source>
        <strain evidence="2">CGMCC 1.3566</strain>
    </source>
</reference>
<dbReference type="EMBL" id="FOHJ01000011">
    <property type="protein sequence ID" value="SET93086.1"/>
    <property type="molecule type" value="Genomic_DNA"/>
</dbReference>
<evidence type="ECO:0000313" key="1">
    <source>
        <dbReference type="EMBL" id="SET93086.1"/>
    </source>
</evidence>
<proteinExistence type="predicted"/>